<dbReference type="RefSeq" id="WP_257632699.1">
    <property type="nucleotide sequence ID" value="NZ_JANIIC010000027.1"/>
</dbReference>
<gene>
    <name evidence="2" type="ORF">NQU54_22790</name>
</gene>
<dbReference type="Proteomes" id="UP001142400">
    <property type="component" value="Unassembled WGS sequence"/>
</dbReference>
<comment type="caution">
    <text evidence="2">The sequence shown here is derived from an EMBL/GenBank/DDBJ whole genome shotgun (WGS) entry which is preliminary data.</text>
</comment>
<proteinExistence type="predicted"/>
<evidence type="ECO:0000256" key="1">
    <source>
        <dbReference type="SAM" id="Coils"/>
    </source>
</evidence>
<keyword evidence="1" id="KW-0175">Coiled coil</keyword>
<sequence length="158" mass="17546">MTDTQSQYRTLLARLEAERAKAERNAPLCRGEEARWVNEGMAAAHRIDIAHTVNAFWGLEAAIDYQRDGTLPQGDAAFLPPPPGSTEEQLPDEILALIDPPPYLSTACETAQLLEQAVAEHPERQAGLGEWARRMHDRCRINNKYTGRLCACAHHGFG</sequence>
<keyword evidence="3" id="KW-1185">Reference proteome</keyword>
<dbReference type="EMBL" id="JANIIC010000027">
    <property type="protein sequence ID" value="MCQ8831820.1"/>
    <property type="molecule type" value="Genomic_DNA"/>
</dbReference>
<evidence type="ECO:0000313" key="2">
    <source>
        <dbReference type="EMBL" id="MCQ8831820.1"/>
    </source>
</evidence>
<accession>A0A9X2LYZ1</accession>
<reference evidence="2" key="1">
    <citation type="submission" date="2022-06" db="EMBL/GenBank/DDBJ databases">
        <title>WGS of actinobacteria.</title>
        <authorList>
            <person name="Thawai C."/>
        </authorList>
    </citation>
    <scope>NUCLEOTIDE SEQUENCE</scope>
    <source>
        <strain evidence="2">DSM 42010</strain>
    </source>
</reference>
<feature type="coiled-coil region" evidence="1">
    <location>
        <begin position="5"/>
        <end position="32"/>
    </location>
</feature>
<dbReference type="AlphaFoldDB" id="A0A9X2LYZ1"/>
<organism evidence="2 3">
    <name type="scientific">Streptomyces malaysiensis subsp. samsunensis</name>
    <dbReference type="NCBI Taxonomy" id="459658"/>
    <lineage>
        <taxon>Bacteria</taxon>
        <taxon>Bacillati</taxon>
        <taxon>Actinomycetota</taxon>
        <taxon>Actinomycetes</taxon>
        <taxon>Kitasatosporales</taxon>
        <taxon>Streptomycetaceae</taxon>
        <taxon>Streptomyces</taxon>
        <taxon>Streptomyces violaceusniger group</taxon>
    </lineage>
</organism>
<evidence type="ECO:0000313" key="3">
    <source>
        <dbReference type="Proteomes" id="UP001142400"/>
    </source>
</evidence>
<name>A0A9X2LYZ1_STRMQ</name>
<protein>
    <submittedName>
        <fullName evidence="2">Uncharacterized protein</fullName>
    </submittedName>
</protein>